<evidence type="ECO:0000313" key="2">
    <source>
        <dbReference type="EMBL" id="SDQ97343.1"/>
    </source>
</evidence>
<reference evidence="2 3" key="1">
    <citation type="submission" date="2016-10" db="EMBL/GenBank/DDBJ databases">
        <authorList>
            <person name="de Groot N.N."/>
        </authorList>
    </citation>
    <scope>NUCLEOTIDE SEQUENCE [LARGE SCALE GENOMIC DNA]</scope>
    <source>
        <strain evidence="2 3">DSM 20117</strain>
    </source>
</reference>
<dbReference type="Gene3D" id="3.90.1200.10">
    <property type="match status" value="1"/>
</dbReference>
<keyword evidence="2" id="KW-0808">Transferase</keyword>
<dbReference type="EMBL" id="FNKH01000002">
    <property type="protein sequence ID" value="SDQ97343.1"/>
    <property type="molecule type" value="Genomic_DNA"/>
</dbReference>
<dbReference type="STRING" id="37928.SAMN04489742_3317"/>
<protein>
    <submittedName>
        <fullName evidence="2">Phosphotransferase enzyme family protein</fullName>
    </submittedName>
</protein>
<name>A0A1H1F8G9_9MICC</name>
<keyword evidence="3" id="KW-1185">Reference proteome</keyword>
<evidence type="ECO:0000259" key="1">
    <source>
        <dbReference type="Pfam" id="PF01636"/>
    </source>
</evidence>
<dbReference type="OrthoDB" id="3837844at2"/>
<accession>A0A1H1F8G9</accession>
<gene>
    <name evidence="2" type="ORF">SAMN04489742_3317</name>
</gene>
<proteinExistence type="predicted"/>
<dbReference type="InterPro" id="IPR011009">
    <property type="entry name" value="Kinase-like_dom_sf"/>
</dbReference>
<dbReference type="Proteomes" id="UP000181917">
    <property type="component" value="Unassembled WGS sequence"/>
</dbReference>
<dbReference type="SUPFAM" id="SSF56112">
    <property type="entry name" value="Protein kinase-like (PK-like)"/>
    <property type="match status" value="1"/>
</dbReference>
<dbReference type="GO" id="GO:0016740">
    <property type="term" value="F:transferase activity"/>
    <property type="evidence" value="ECO:0007669"/>
    <property type="project" value="UniProtKB-KW"/>
</dbReference>
<evidence type="ECO:0000313" key="3">
    <source>
        <dbReference type="Proteomes" id="UP000181917"/>
    </source>
</evidence>
<organism evidence="2 3">
    <name type="scientific">Crystallibacter crystallopoietes</name>
    <dbReference type="NCBI Taxonomy" id="37928"/>
    <lineage>
        <taxon>Bacteria</taxon>
        <taxon>Bacillati</taxon>
        <taxon>Actinomycetota</taxon>
        <taxon>Actinomycetes</taxon>
        <taxon>Micrococcales</taxon>
        <taxon>Micrococcaceae</taxon>
        <taxon>Crystallibacter</taxon>
    </lineage>
</organism>
<dbReference type="AlphaFoldDB" id="A0A1H1F8G9"/>
<dbReference type="InterPro" id="IPR002575">
    <property type="entry name" value="Aminoglycoside_PTrfase"/>
</dbReference>
<dbReference type="Pfam" id="PF01636">
    <property type="entry name" value="APH"/>
    <property type="match status" value="1"/>
</dbReference>
<feature type="domain" description="Aminoglycoside phosphotransferase" evidence="1">
    <location>
        <begin position="147"/>
        <end position="331"/>
    </location>
</feature>
<sequence length="402" mass="42693">MRAETDGIDLLESMKMQQPLELAVGTLGTSIQSWKLAKLQHRPGAGATGIYSVDVRVPDGTVRTEYVCITTSMVPDSGVPVVRLDDGNITLTAWLYPADPVLTGLATACDSAAMARAAFGGGDVDLRMINYRPLRRAVLEASQGASRVFIKVVRPDKADALLRRHRLLTEAGLPSPALIPGPATGVVLLREVQGTPLAQALMDDGASQLAPDTLLALLDRLPAGVMKLSRRPAWAERAADYARAAAAALPREQERIFRLEENISKVLAVTKPGPLVPTHGDFYEANLLIDGGTVTGVLDVDSLGPGYRIDDLACLIGHLAVLPAVHEGYIHVPQVMERYLRAFDQAVDPAGLRGRSAGVALSLVAGAKTFGQGGGWQQDALERLAIAERLAAEAVQLSAASR</sequence>